<feature type="region of interest" description="Disordered" evidence="1">
    <location>
        <begin position="68"/>
        <end position="91"/>
    </location>
</feature>
<keyword evidence="3" id="KW-1185">Reference proteome</keyword>
<name>A0A518GSV4_9PLAN</name>
<feature type="compositionally biased region" description="Basic and acidic residues" evidence="1">
    <location>
        <begin position="69"/>
        <end position="88"/>
    </location>
</feature>
<accession>A0A518GSV4</accession>
<dbReference type="EMBL" id="CP036299">
    <property type="protein sequence ID" value="QDV31668.1"/>
    <property type="molecule type" value="Genomic_DNA"/>
</dbReference>
<proteinExistence type="predicted"/>
<organism evidence="2 3">
    <name type="scientific">Planctopirus ephydatiae</name>
    <dbReference type="NCBI Taxonomy" id="2528019"/>
    <lineage>
        <taxon>Bacteria</taxon>
        <taxon>Pseudomonadati</taxon>
        <taxon>Planctomycetota</taxon>
        <taxon>Planctomycetia</taxon>
        <taxon>Planctomycetales</taxon>
        <taxon>Planctomycetaceae</taxon>
        <taxon>Planctopirus</taxon>
    </lineage>
</organism>
<gene>
    <name evidence="2" type="ORF">Spb1_36130</name>
</gene>
<evidence type="ECO:0000313" key="2">
    <source>
        <dbReference type="EMBL" id="QDV31668.1"/>
    </source>
</evidence>
<protein>
    <submittedName>
        <fullName evidence="2">Uncharacterized protein</fullName>
    </submittedName>
</protein>
<dbReference type="AlphaFoldDB" id="A0A518GSV4"/>
<reference evidence="2 3" key="1">
    <citation type="submission" date="2019-02" db="EMBL/GenBank/DDBJ databases">
        <title>Deep-cultivation of Planctomycetes and their phenomic and genomic characterization uncovers novel biology.</title>
        <authorList>
            <person name="Wiegand S."/>
            <person name="Jogler M."/>
            <person name="Boedeker C."/>
            <person name="Pinto D."/>
            <person name="Vollmers J."/>
            <person name="Rivas-Marin E."/>
            <person name="Kohn T."/>
            <person name="Peeters S.H."/>
            <person name="Heuer A."/>
            <person name="Rast P."/>
            <person name="Oberbeckmann S."/>
            <person name="Bunk B."/>
            <person name="Jeske O."/>
            <person name="Meyerdierks A."/>
            <person name="Storesund J.E."/>
            <person name="Kallscheuer N."/>
            <person name="Luecker S."/>
            <person name="Lage O.M."/>
            <person name="Pohl T."/>
            <person name="Merkel B.J."/>
            <person name="Hornburger P."/>
            <person name="Mueller R.-W."/>
            <person name="Bruemmer F."/>
            <person name="Labrenz M."/>
            <person name="Spormann A.M."/>
            <person name="Op den Camp H."/>
            <person name="Overmann J."/>
            <person name="Amann R."/>
            <person name="Jetten M.S.M."/>
            <person name="Mascher T."/>
            <person name="Medema M.H."/>
            <person name="Devos D.P."/>
            <person name="Kaster A.-K."/>
            <person name="Ovreas L."/>
            <person name="Rohde M."/>
            <person name="Galperin M.Y."/>
            <person name="Jogler C."/>
        </authorList>
    </citation>
    <scope>NUCLEOTIDE SEQUENCE [LARGE SCALE GENOMIC DNA]</scope>
    <source>
        <strain evidence="2 3">Spb1</strain>
    </source>
</reference>
<evidence type="ECO:0000256" key="1">
    <source>
        <dbReference type="SAM" id="MobiDB-lite"/>
    </source>
</evidence>
<dbReference type="KEGG" id="peh:Spb1_36130"/>
<dbReference type="Proteomes" id="UP000315349">
    <property type="component" value="Chromosome"/>
</dbReference>
<sequence length="129" mass="14399">MNPVTTNGTKSTKGIRCKWHAGACPTEELGLILLENFAASREEEFEVRWFRAKTAKVTSWCIPLVRHGNPREEKDRRPSSYPLSHEDVGESSSGLMVWETSFELDQSFRAGFGGVFFAFEPVEGEAGEG</sequence>
<evidence type="ECO:0000313" key="3">
    <source>
        <dbReference type="Proteomes" id="UP000315349"/>
    </source>
</evidence>